<gene>
    <name evidence="3" type="ORF">SLUN_01035</name>
</gene>
<feature type="compositionally biased region" description="Basic residues" evidence="1">
    <location>
        <begin position="89"/>
        <end position="100"/>
    </location>
</feature>
<dbReference type="InterPro" id="IPR007560">
    <property type="entry name" value="Restrct_endonuc_IV_Mrr"/>
</dbReference>
<dbReference type="PANTHER" id="PTHR30015">
    <property type="entry name" value="MRR RESTRICTION SYSTEM PROTEIN"/>
    <property type="match status" value="1"/>
</dbReference>
<dbReference type="InterPro" id="IPR052906">
    <property type="entry name" value="Type_IV_Methyl-Rstrct_Enzyme"/>
</dbReference>
<dbReference type="AlphaFoldDB" id="A0A2R4SW18"/>
<sequence>MAFERLIRRLFGENGLKAWVTQASCDDGVDVSQRGPIIGGLCIIQAKHTRNNVPTEAVRALVGVMHGRAAAKGILITTAWLGKQPWLRPAHRPHGTHRQPRPQSTTPRTPRHGRPSRSVQSPGWQTRDVR</sequence>
<dbReference type="PANTHER" id="PTHR30015:SF7">
    <property type="entry name" value="TYPE IV METHYL-DIRECTED RESTRICTION ENZYME ECOKMRR"/>
    <property type="match status" value="1"/>
</dbReference>
<evidence type="ECO:0000313" key="4">
    <source>
        <dbReference type="Proteomes" id="UP000244201"/>
    </source>
</evidence>
<accession>A0A2R4SW18</accession>
<dbReference type="InterPro" id="IPR011335">
    <property type="entry name" value="Restrct_endonuc-II-like"/>
</dbReference>
<dbReference type="InterPro" id="IPR011856">
    <property type="entry name" value="tRNA_endonuc-like_dom_sf"/>
</dbReference>
<dbReference type="GO" id="GO:0009307">
    <property type="term" value="P:DNA restriction-modification system"/>
    <property type="evidence" value="ECO:0007669"/>
    <property type="project" value="InterPro"/>
</dbReference>
<dbReference type="GO" id="GO:0015666">
    <property type="term" value="F:restriction endodeoxyribonuclease activity"/>
    <property type="evidence" value="ECO:0007669"/>
    <property type="project" value="TreeGrafter"/>
</dbReference>
<protein>
    <recommendedName>
        <fullName evidence="2">Restriction endonuclease type IV Mrr domain-containing protein</fullName>
    </recommendedName>
</protein>
<evidence type="ECO:0000313" key="3">
    <source>
        <dbReference type="EMBL" id="AVZ71044.1"/>
    </source>
</evidence>
<proteinExistence type="predicted"/>
<dbReference type="EMBL" id="CP026304">
    <property type="protein sequence ID" value="AVZ71044.1"/>
    <property type="molecule type" value="Genomic_DNA"/>
</dbReference>
<dbReference type="Proteomes" id="UP000244201">
    <property type="component" value="Chromosome"/>
</dbReference>
<reference evidence="3 4" key="1">
    <citation type="submission" date="2018-01" db="EMBL/GenBank/DDBJ databases">
        <title>Complete genome sequence of Streptomyces lunaelactis MM109T, a Ferroverdin A producer isolated from cave moonmilk deposits.</title>
        <authorList>
            <person name="Naome A."/>
            <person name="Martinet L."/>
            <person name="Maciejewska M."/>
            <person name="Anderssen S."/>
            <person name="Adam D."/>
            <person name="Tenconi E."/>
            <person name="Deflandre B."/>
            <person name="Arguelles-Arias A."/>
            <person name="Calusinska M."/>
            <person name="Copieters W."/>
            <person name="Karim L."/>
            <person name="Hanikenne M."/>
            <person name="Baurain D."/>
            <person name="van Wezel G."/>
            <person name="Smargiasso N."/>
            <person name="de Pauw E."/>
            <person name="Delfosse P."/>
            <person name="Rigali S."/>
        </authorList>
    </citation>
    <scope>NUCLEOTIDE SEQUENCE [LARGE SCALE GENOMIC DNA]</scope>
    <source>
        <strain evidence="3 4">MM109</strain>
    </source>
</reference>
<organism evidence="3 4">
    <name type="scientific">Streptomyces lunaelactis</name>
    <dbReference type="NCBI Taxonomy" id="1535768"/>
    <lineage>
        <taxon>Bacteria</taxon>
        <taxon>Bacillati</taxon>
        <taxon>Actinomycetota</taxon>
        <taxon>Actinomycetes</taxon>
        <taxon>Kitasatosporales</taxon>
        <taxon>Streptomycetaceae</taxon>
        <taxon>Streptomyces</taxon>
    </lineage>
</organism>
<dbReference type="GO" id="GO:0003677">
    <property type="term" value="F:DNA binding"/>
    <property type="evidence" value="ECO:0007669"/>
    <property type="project" value="InterPro"/>
</dbReference>
<dbReference type="Pfam" id="PF04471">
    <property type="entry name" value="Mrr_cat"/>
    <property type="match status" value="1"/>
</dbReference>
<dbReference type="KEGG" id="slk:SLUN_01035"/>
<evidence type="ECO:0000259" key="2">
    <source>
        <dbReference type="Pfam" id="PF04471"/>
    </source>
</evidence>
<feature type="domain" description="Restriction endonuclease type IV Mrr" evidence="2">
    <location>
        <begin position="2"/>
        <end position="84"/>
    </location>
</feature>
<evidence type="ECO:0000256" key="1">
    <source>
        <dbReference type="SAM" id="MobiDB-lite"/>
    </source>
</evidence>
<name>A0A2R4SW18_9ACTN</name>
<dbReference type="SUPFAM" id="SSF52980">
    <property type="entry name" value="Restriction endonuclease-like"/>
    <property type="match status" value="1"/>
</dbReference>
<keyword evidence="4" id="KW-1185">Reference proteome</keyword>
<feature type="region of interest" description="Disordered" evidence="1">
    <location>
        <begin position="86"/>
        <end position="130"/>
    </location>
</feature>
<dbReference type="Gene3D" id="3.40.1350.10">
    <property type="match status" value="1"/>
</dbReference>